<dbReference type="SUPFAM" id="SSF52540">
    <property type="entry name" value="P-loop containing nucleoside triphosphate hydrolases"/>
    <property type="match status" value="1"/>
</dbReference>
<dbReference type="PROSITE" id="PS50893">
    <property type="entry name" value="ABC_TRANSPORTER_2"/>
    <property type="match status" value="1"/>
</dbReference>
<comment type="similarity">
    <text evidence="1">Belongs to the ABC transporter superfamily.</text>
</comment>
<dbReference type="PANTHER" id="PTHR42734:SF5">
    <property type="entry name" value="IRON TRANSPORT SYSTEM ATP-BINDING PROTEIN HI_0361-RELATED"/>
    <property type="match status" value="1"/>
</dbReference>
<proteinExistence type="inferred from homology"/>
<evidence type="ECO:0000256" key="2">
    <source>
        <dbReference type="ARBA" id="ARBA00022448"/>
    </source>
</evidence>
<sequence length="241" mass="25776">MMPLVETRALTVTYGNRRALHPTALSVGAGESVALVGHNGSGKSSLLRALAGLEPAAGGEVILHAEACHHRRTTVEVAYVPQRSLARWDLPLTVAEVVATGRRHRLWWQRPDHDDRESIAAALEAVGMSDLSNRPVTALSGGQAQRVLLARALAQRPDMMIMDEPLTGLDLSTVDAVIALLGRFVDEGGTLCCALHEIDIARTSFDRTIALAAGRIVADGPTGKVLDAEGIDRLFTRRAVT</sequence>
<accession>A0AAI8U0H1</accession>
<dbReference type="PROSITE" id="PS00211">
    <property type="entry name" value="ABC_TRANSPORTER_1"/>
    <property type="match status" value="1"/>
</dbReference>
<dbReference type="InterPro" id="IPR003593">
    <property type="entry name" value="AAA+_ATPase"/>
</dbReference>
<feature type="domain" description="ABC transporter" evidence="5">
    <location>
        <begin position="5"/>
        <end position="238"/>
    </location>
</feature>
<keyword evidence="2" id="KW-0813">Transport</keyword>
<dbReference type="GO" id="GO:0016887">
    <property type="term" value="F:ATP hydrolysis activity"/>
    <property type="evidence" value="ECO:0007669"/>
    <property type="project" value="InterPro"/>
</dbReference>
<dbReference type="GO" id="GO:0005524">
    <property type="term" value="F:ATP binding"/>
    <property type="evidence" value="ECO:0007669"/>
    <property type="project" value="UniProtKB-KW"/>
</dbReference>
<dbReference type="InterPro" id="IPR003439">
    <property type="entry name" value="ABC_transporter-like_ATP-bd"/>
</dbReference>
<organism evidence="6 7">
    <name type="scientific">Mycolicibacterium mageritense</name>
    <name type="common">Mycobacterium mageritense</name>
    <dbReference type="NCBI Taxonomy" id="53462"/>
    <lineage>
        <taxon>Bacteria</taxon>
        <taxon>Bacillati</taxon>
        <taxon>Actinomycetota</taxon>
        <taxon>Actinomycetes</taxon>
        <taxon>Mycobacteriales</taxon>
        <taxon>Mycobacteriaceae</taxon>
        <taxon>Mycolicibacterium</taxon>
    </lineage>
</organism>
<keyword evidence="4 6" id="KW-0067">ATP-binding</keyword>
<evidence type="ECO:0000256" key="3">
    <source>
        <dbReference type="ARBA" id="ARBA00022741"/>
    </source>
</evidence>
<dbReference type="SMART" id="SM00382">
    <property type="entry name" value="AAA"/>
    <property type="match status" value="1"/>
</dbReference>
<keyword evidence="3" id="KW-0547">Nucleotide-binding</keyword>
<dbReference type="Pfam" id="PF00005">
    <property type="entry name" value="ABC_tran"/>
    <property type="match status" value="1"/>
</dbReference>
<dbReference type="InterPro" id="IPR017871">
    <property type="entry name" value="ABC_transporter-like_CS"/>
</dbReference>
<reference evidence="6" key="1">
    <citation type="submission" date="2023-03" db="EMBL/GenBank/DDBJ databases">
        <title>Draft genome sequence of a Mycolicibacterium mageritense strain H4_3_1 isolated from a hybrid biological-inorganic system reactor.</title>
        <authorList>
            <person name="Feng X."/>
            <person name="Kazama D."/>
            <person name="Sato K."/>
            <person name="Kobayashi H."/>
        </authorList>
    </citation>
    <scope>NUCLEOTIDE SEQUENCE</scope>
    <source>
        <strain evidence="6">H4_3_1</strain>
    </source>
</reference>
<evidence type="ECO:0000256" key="1">
    <source>
        <dbReference type="ARBA" id="ARBA00005417"/>
    </source>
</evidence>
<evidence type="ECO:0000259" key="5">
    <source>
        <dbReference type="PROSITE" id="PS50893"/>
    </source>
</evidence>
<evidence type="ECO:0000313" key="7">
    <source>
        <dbReference type="Proteomes" id="UP001241092"/>
    </source>
</evidence>
<dbReference type="Proteomes" id="UP001241092">
    <property type="component" value="Chromosome"/>
</dbReference>
<protein>
    <submittedName>
        <fullName evidence="6">Manganese transport system ATP-binding protein MntB</fullName>
    </submittedName>
</protein>
<dbReference type="AlphaFoldDB" id="A0AAI8U0H1"/>
<dbReference type="PANTHER" id="PTHR42734">
    <property type="entry name" value="METAL TRANSPORT SYSTEM ATP-BINDING PROTEIN TM_0124-RELATED"/>
    <property type="match status" value="1"/>
</dbReference>
<gene>
    <name evidence="6" type="primary">mntB_3</name>
    <name evidence="6" type="ORF">hbim_06214</name>
</gene>
<name>A0AAI8U0H1_MYCME</name>
<dbReference type="InterPro" id="IPR027417">
    <property type="entry name" value="P-loop_NTPase"/>
</dbReference>
<evidence type="ECO:0000256" key="4">
    <source>
        <dbReference type="ARBA" id="ARBA00022840"/>
    </source>
</evidence>
<dbReference type="InterPro" id="IPR050153">
    <property type="entry name" value="Metal_Ion_Import_ABC"/>
</dbReference>
<evidence type="ECO:0000313" key="6">
    <source>
        <dbReference type="EMBL" id="BDY32251.1"/>
    </source>
</evidence>
<dbReference type="EMBL" id="AP027452">
    <property type="protein sequence ID" value="BDY32251.1"/>
    <property type="molecule type" value="Genomic_DNA"/>
</dbReference>
<dbReference type="Gene3D" id="3.40.50.300">
    <property type="entry name" value="P-loop containing nucleotide triphosphate hydrolases"/>
    <property type="match status" value="1"/>
</dbReference>